<dbReference type="NCBIfam" id="NF004790">
    <property type="entry name" value="PRK06136.1"/>
    <property type="match status" value="1"/>
</dbReference>
<reference evidence="13" key="1">
    <citation type="journal article" date="2020" name="mSystems">
        <title>Genome- and Community-Level Interaction Insights into Carbon Utilization and Element Cycling Functions of Hydrothermarchaeota in Hydrothermal Sediment.</title>
        <authorList>
            <person name="Zhou Z."/>
            <person name="Liu Y."/>
            <person name="Xu W."/>
            <person name="Pan J."/>
            <person name="Luo Z.H."/>
            <person name="Li M."/>
        </authorList>
    </citation>
    <scope>NUCLEOTIDE SEQUENCE [LARGE SCALE GENOMIC DNA]</scope>
    <source>
        <strain evidence="13">HyVt-483</strain>
    </source>
</reference>
<evidence type="ECO:0000256" key="9">
    <source>
        <dbReference type="ARBA" id="ARBA00060548"/>
    </source>
</evidence>
<comment type="caution">
    <text evidence="13">The sequence shown here is derived from an EMBL/GenBank/DDBJ whole genome shotgun (WGS) entry which is preliminary data.</text>
</comment>
<dbReference type="GO" id="GO:0019354">
    <property type="term" value="P:siroheme biosynthetic process"/>
    <property type="evidence" value="ECO:0007669"/>
    <property type="project" value="InterPro"/>
</dbReference>
<dbReference type="InterPro" id="IPR003043">
    <property type="entry name" value="Uropor_MeTrfase_CS"/>
</dbReference>
<keyword evidence="4 10" id="KW-0489">Methyltransferase</keyword>
<evidence type="ECO:0000256" key="7">
    <source>
        <dbReference type="ARBA" id="ARBA00023244"/>
    </source>
</evidence>
<dbReference type="GO" id="GO:0032259">
    <property type="term" value="P:methylation"/>
    <property type="evidence" value="ECO:0007669"/>
    <property type="project" value="UniProtKB-KW"/>
</dbReference>
<feature type="domain" description="Tetrapyrrole methylase" evidence="11">
    <location>
        <begin position="5"/>
        <end position="216"/>
    </location>
</feature>
<dbReference type="PROSITE" id="PS00840">
    <property type="entry name" value="SUMT_2"/>
    <property type="match status" value="1"/>
</dbReference>
<dbReference type="Proteomes" id="UP000886043">
    <property type="component" value="Unassembled WGS sequence"/>
</dbReference>
<dbReference type="PROSITE" id="PS00839">
    <property type="entry name" value="SUMT_1"/>
    <property type="match status" value="1"/>
</dbReference>
<dbReference type="EC" id="2.1.1.107" evidence="2"/>
<dbReference type="Pfam" id="PF00590">
    <property type="entry name" value="TP_methylase"/>
    <property type="match status" value="1"/>
</dbReference>
<gene>
    <name evidence="13" type="primary">cobA</name>
    <name evidence="13" type="ORF">ENJ40_06570</name>
</gene>
<evidence type="ECO:0000259" key="12">
    <source>
        <dbReference type="Pfam" id="PF02602"/>
    </source>
</evidence>
<evidence type="ECO:0000256" key="1">
    <source>
        <dbReference type="ARBA" id="ARBA00005879"/>
    </source>
</evidence>
<dbReference type="InterPro" id="IPR050161">
    <property type="entry name" value="Siro_Cobalamin_biosynth"/>
</dbReference>
<dbReference type="Gene3D" id="3.30.950.10">
    <property type="entry name" value="Methyltransferase, Cobalt-precorrin-4 Transmethylase, Domain 2"/>
    <property type="match status" value="1"/>
</dbReference>
<dbReference type="InterPro" id="IPR014777">
    <property type="entry name" value="4pyrrole_Mease_sub1"/>
</dbReference>
<feature type="domain" description="Tetrapyrrole biosynthesis uroporphyrinogen III synthase" evidence="12">
    <location>
        <begin position="267"/>
        <end position="494"/>
    </location>
</feature>
<proteinExistence type="inferred from homology"/>
<dbReference type="AlphaFoldDB" id="A0A7C3GUI9"/>
<dbReference type="Gene3D" id="3.40.50.10090">
    <property type="match status" value="2"/>
</dbReference>
<evidence type="ECO:0000259" key="11">
    <source>
        <dbReference type="Pfam" id="PF00590"/>
    </source>
</evidence>
<evidence type="ECO:0000256" key="6">
    <source>
        <dbReference type="ARBA" id="ARBA00022691"/>
    </source>
</evidence>
<sequence length="501" mass="55328">MKKGKVYLVGAGPGDPGLITLKGVQALQRAEVVIYDYLANPRLLSFAPPQAEKIYVGKKGGHHTLSQEGINRLLVEKALAGQVVVRLKGGDPFVFGRGGEEIEALLEHDIPFEVIPGVTSALAVPAYAGIPVTHRHYTSTLALVTGHEAEGKKDSAIDWEALSRIGTLIFLMGMKNLPRICENLKRQGRSPETPVAVIQWGTTPRQKVAQGTLSDISERVKAAGLSAPAIILVGEVVKLRERFRWFEDRPLFGKRILVTRTREQASKLSERLEELGAEVVEIPTIKIVPPESFEELDQAIQEIEGFDWLIFTSQNAVRYFRERLWRAGRDVRALARTRIAVIGTATAEALKEVGLRADLVPGEFRAEGLIEAFSHEDLKGRRILLPRAAEAREILPEKLREMGAEVRVVTAYRTVLPEDSREALIAALEEGVDVVTFTSSSTARNFFHLLGGREELLRKVTLASIGPITSETLRRLGHPPGIEAREYTIPGLIEAILEYFS</sequence>
<evidence type="ECO:0000256" key="3">
    <source>
        <dbReference type="ARBA" id="ARBA00022573"/>
    </source>
</evidence>
<dbReference type="InterPro" id="IPR036108">
    <property type="entry name" value="4pyrrol_syn_uPrphyn_synt_sf"/>
</dbReference>
<dbReference type="FunFam" id="3.40.50.10090:FF:000001">
    <property type="entry name" value="Bifunctional uroporphyrinogen-III C-methyltransferase/uroporphyrinogen-III synthase"/>
    <property type="match status" value="1"/>
</dbReference>
<dbReference type="PANTHER" id="PTHR45790:SF3">
    <property type="entry name" value="S-ADENOSYL-L-METHIONINE-DEPENDENT UROPORPHYRINOGEN III METHYLTRANSFERASE, CHLOROPLASTIC"/>
    <property type="match status" value="1"/>
</dbReference>
<dbReference type="FunFam" id="3.40.1010.10:FF:000001">
    <property type="entry name" value="Siroheme synthase"/>
    <property type="match status" value="1"/>
</dbReference>
<comment type="similarity">
    <text evidence="1 10">Belongs to the precorrin methyltransferase family.</text>
</comment>
<evidence type="ECO:0000256" key="8">
    <source>
        <dbReference type="ARBA" id="ARBA00025705"/>
    </source>
</evidence>
<dbReference type="InterPro" id="IPR035996">
    <property type="entry name" value="4pyrrol_Methylase_sf"/>
</dbReference>
<protein>
    <recommendedName>
        <fullName evidence="2">uroporphyrinogen-III C-methyltransferase</fullName>
        <ecNumber evidence="2">2.1.1.107</ecNumber>
    </recommendedName>
</protein>
<name>A0A7C3GUI9_9BACT</name>
<keyword evidence="3" id="KW-0169">Cobalamin biosynthesis</keyword>
<evidence type="ECO:0000313" key="13">
    <source>
        <dbReference type="EMBL" id="HFC98103.1"/>
    </source>
</evidence>
<organism evidence="13">
    <name type="scientific">Thermosulfurimonas dismutans</name>
    <dbReference type="NCBI Taxonomy" id="999894"/>
    <lineage>
        <taxon>Bacteria</taxon>
        <taxon>Pseudomonadati</taxon>
        <taxon>Thermodesulfobacteriota</taxon>
        <taxon>Thermodesulfobacteria</taxon>
        <taxon>Thermodesulfobacteriales</taxon>
        <taxon>Thermodesulfobacteriaceae</taxon>
        <taxon>Thermosulfurimonas</taxon>
    </lineage>
</organism>
<dbReference type="EMBL" id="DRMH01000082">
    <property type="protein sequence ID" value="HFC98103.1"/>
    <property type="molecule type" value="Genomic_DNA"/>
</dbReference>
<accession>A0A7C3GUI9</accession>
<dbReference type="PANTHER" id="PTHR45790">
    <property type="entry name" value="SIROHEME SYNTHASE-RELATED"/>
    <property type="match status" value="1"/>
</dbReference>
<evidence type="ECO:0000256" key="4">
    <source>
        <dbReference type="ARBA" id="ARBA00022603"/>
    </source>
</evidence>
<dbReference type="InterPro" id="IPR000878">
    <property type="entry name" value="4pyrrol_Mease"/>
</dbReference>
<dbReference type="GO" id="GO:0009236">
    <property type="term" value="P:cobalamin biosynthetic process"/>
    <property type="evidence" value="ECO:0007669"/>
    <property type="project" value="UniProtKB-KW"/>
</dbReference>
<dbReference type="Pfam" id="PF02602">
    <property type="entry name" value="HEM4"/>
    <property type="match status" value="1"/>
</dbReference>
<dbReference type="GO" id="GO:0004851">
    <property type="term" value="F:uroporphyrin-III C-methyltransferase activity"/>
    <property type="evidence" value="ECO:0007669"/>
    <property type="project" value="UniProtKB-EC"/>
</dbReference>
<dbReference type="SUPFAM" id="SSF69618">
    <property type="entry name" value="HemD-like"/>
    <property type="match status" value="1"/>
</dbReference>
<evidence type="ECO:0000256" key="2">
    <source>
        <dbReference type="ARBA" id="ARBA00012162"/>
    </source>
</evidence>
<dbReference type="CDD" id="cd06578">
    <property type="entry name" value="HemD"/>
    <property type="match status" value="1"/>
</dbReference>
<dbReference type="InterPro" id="IPR006366">
    <property type="entry name" value="CobA/CysG_C"/>
</dbReference>
<dbReference type="CDD" id="cd11642">
    <property type="entry name" value="SUMT"/>
    <property type="match status" value="1"/>
</dbReference>
<dbReference type="Gene3D" id="3.40.1010.10">
    <property type="entry name" value="Cobalt-precorrin-4 Transmethylase, Domain 1"/>
    <property type="match status" value="1"/>
</dbReference>
<comment type="pathway">
    <text evidence="8">Porphyrin-containing compound metabolism; siroheme biosynthesis; precorrin-2 from uroporphyrinogen III: step 1/1.</text>
</comment>
<dbReference type="InterPro" id="IPR014776">
    <property type="entry name" value="4pyrrole_Mease_sub2"/>
</dbReference>
<dbReference type="InterPro" id="IPR003754">
    <property type="entry name" value="4pyrrol_synth_uPrphyn_synth"/>
</dbReference>
<dbReference type="SUPFAM" id="SSF53790">
    <property type="entry name" value="Tetrapyrrole methylase"/>
    <property type="match status" value="1"/>
</dbReference>
<dbReference type="FunFam" id="3.30.950.10:FF:000001">
    <property type="entry name" value="Siroheme synthase"/>
    <property type="match status" value="1"/>
</dbReference>
<keyword evidence="5 10" id="KW-0808">Transferase</keyword>
<keyword evidence="6" id="KW-0949">S-adenosyl-L-methionine</keyword>
<dbReference type="NCBIfam" id="TIGR01469">
    <property type="entry name" value="cobA_cysG_Cterm"/>
    <property type="match status" value="1"/>
</dbReference>
<dbReference type="GO" id="GO:0004852">
    <property type="term" value="F:uroporphyrinogen-III synthase activity"/>
    <property type="evidence" value="ECO:0007669"/>
    <property type="project" value="InterPro"/>
</dbReference>
<comment type="pathway">
    <text evidence="9">Cofactor biosynthesis; adenosylcobalamin biosynthesis; precorrin-2 from uroporphyrinogen III: step 1/1.</text>
</comment>
<evidence type="ECO:0000256" key="5">
    <source>
        <dbReference type="ARBA" id="ARBA00022679"/>
    </source>
</evidence>
<keyword evidence="7" id="KW-0627">Porphyrin biosynthesis</keyword>
<evidence type="ECO:0000256" key="10">
    <source>
        <dbReference type="RuleBase" id="RU003960"/>
    </source>
</evidence>